<dbReference type="AlphaFoldDB" id="A0AA88NE56"/>
<dbReference type="Proteomes" id="UP001187315">
    <property type="component" value="Unassembled WGS sequence"/>
</dbReference>
<name>A0AA88NE56_TACVA</name>
<dbReference type="EMBL" id="JAVHJS010000006">
    <property type="protein sequence ID" value="KAK2855330.1"/>
    <property type="molecule type" value="Genomic_DNA"/>
</dbReference>
<reference evidence="2" key="1">
    <citation type="submission" date="2023-08" db="EMBL/GenBank/DDBJ databases">
        <title>Pelteobagrus vachellii genome.</title>
        <authorList>
            <person name="Liu H."/>
        </authorList>
    </citation>
    <scope>NUCLEOTIDE SEQUENCE</scope>
    <source>
        <strain evidence="2">PRFRI_2022a</strain>
        <tissue evidence="2">Muscle</tissue>
    </source>
</reference>
<proteinExistence type="predicted"/>
<feature type="compositionally biased region" description="Polar residues" evidence="1">
    <location>
        <begin position="85"/>
        <end position="101"/>
    </location>
</feature>
<evidence type="ECO:0000313" key="3">
    <source>
        <dbReference type="Proteomes" id="UP001187315"/>
    </source>
</evidence>
<gene>
    <name evidence="2" type="ORF">Q7C36_007199</name>
</gene>
<organism evidence="2 3">
    <name type="scientific">Tachysurus vachellii</name>
    <name type="common">Darkbarbel catfish</name>
    <name type="synonym">Pelteobagrus vachellii</name>
    <dbReference type="NCBI Taxonomy" id="175792"/>
    <lineage>
        <taxon>Eukaryota</taxon>
        <taxon>Metazoa</taxon>
        <taxon>Chordata</taxon>
        <taxon>Craniata</taxon>
        <taxon>Vertebrata</taxon>
        <taxon>Euteleostomi</taxon>
        <taxon>Actinopterygii</taxon>
        <taxon>Neopterygii</taxon>
        <taxon>Teleostei</taxon>
        <taxon>Ostariophysi</taxon>
        <taxon>Siluriformes</taxon>
        <taxon>Bagridae</taxon>
        <taxon>Tachysurus</taxon>
    </lineage>
</organism>
<accession>A0AA88NE56</accession>
<feature type="region of interest" description="Disordered" evidence="1">
    <location>
        <begin position="84"/>
        <end position="112"/>
    </location>
</feature>
<protein>
    <submittedName>
        <fullName evidence="2">Uncharacterized protein</fullName>
    </submittedName>
</protein>
<sequence length="112" mass="12204">MFQQNSHCPCRQDLGASGTENGRKEQPLVKVLRDWCSVEPCGAGSSEVTARSRLLTCLPHTSPPSCPSISLARKSKQHYAAIDELNTNEVRQAGRDSNLSFETGARSDRGTD</sequence>
<keyword evidence="3" id="KW-1185">Reference proteome</keyword>
<evidence type="ECO:0000256" key="1">
    <source>
        <dbReference type="SAM" id="MobiDB-lite"/>
    </source>
</evidence>
<feature type="region of interest" description="Disordered" evidence="1">
    <location>
        <begin position="1"/>
        <end position="23"/>
    </location>
</feature>
<comment type="caution">
    <text evidence="2">The sequence shown here is derived from an EMBL/GenBank/DDBJ whole genome shotgun (WGS) entry which is preliminary data.</text>
</comment>
<evidence type="ECO:0000313" key="2">
    <source>
        <dbReference type="EMBL" id="KAK2855330.1"/>
    </source>
</evidence>